<evidence type="ECO:0000313" key="2">
    <source>
        <dbReference type="Proteomes" id="UP000002368"/>
    </source>
</evidence>
<dbReference type="InterPro" id="IPR029060">
    <property type="entry name" value="PIN-like_dom_sf"/>
</dbReference>
<reference evidence="1 2" key="1">
    <citation type="journal article" date="2011" name="Stand. Genomic Sci.">
        <title>Complete genome sequence of the thermophilic, hydrogen-oxidizing Bacillus tusciae type strain (T2) and reclassification in the new genus, Kyrpidia gen. nov. as Kyrpidia tusciae comb. nov. and emendation of the family Alicyclobacillaceae da Costa and Rainey, 2010.</title>
        <authorList>
            <person name="Klenk H.P."/>
            <person name="Lapidus A."/>
            <person name="Chertkov O."/>
            <person name="Copeland A."/>
            <person name="Del Rio T.G."/>
            <person name="Nolan M."/>
            <person name="Lucas S."/>
            <person name="Chen F."/>
            <person name="Tice H."/>
            <person name="Cheng J.F."/>
            <person name="Han C."/>
            <person name="Bruce D."/>
            <person name="Goodwin L."/>
            <person name="Pitluck S."/>
            <person name="Pati A."/>
            <person name="Ivanova N."/>
            <person name="Mavromatis K."/>
            <person name="Daum C."/>
            <person name="Chen A."/>
            <person name="Palaniappan K."/>
            <person name="Chang Y.J."/>
            <person name="Land M."/>
            <person name="Hauser L."/>
            <person name="Jeffries C.D."/>
            <person name="Detter J.C."/>
            <person name="Rohde M."/>
            <person name="Abt B."/>
            <person name="Pukall R."/>
            <person name="Goker M."/>
            <person name="Bristow J."/>
            <person name="Markowitz V."/>
            <person name="Hugenholtz P."/>
            <person name="Eisen J.A."/>
        </authorList>
    </citation>
    <scope>NUCLEOTIDE SEQUENCE [LARGE SCALE GENOMIC DNA]</scope>
    <source>
        <strain evidence="1 2">DSM 2912</strain>
    </source>
</reference>
<protein>
    <recommendedName>
        <fullName evidence="3">DUF4411 family protein</fullName>
    </recommendedName>
</protein>
<name>D5WRW0_KYRT2</name>
<dbReference type="PIRSF" id="PIRSF008505">
    <property type="entry name" value="UCP008505"/>
    <property type="match status" value="1"/>
</dbReference>
<dbReference type="KEGG" id="bts:Btus_2239"/>
<accession>D5WRW0</accession>
<dbReference type="AlphaFoldDB" id="D5WRW0"/>
<dbReference type="InterPro" id="IPR016541">
    <property type="entry name" value="UCP008505"/>
</dbReference>
<dbReference type="EMBL" id="CP002017">
    <property type="protein sequence ID" value="ADG06912.1"/>
    <property type="molecule type" value="Genomic_DNA"/>
</dbReference>
<dbReference type="Proteomes" id="UP000002368">
    <property type="component" value="Chromosome"/>
</dbReference>
<proteinExistence type="predicted"/>
<dbReference type="OrthoDB" id="3231195at2"/>
<dbReference type="Pfam" id="PF14367">
    <property type="entry name" value="DUF4411"/>
    <property type="match status" value="1"/>
</dbReference>
<keyword evidence="2" id="KW-1185">Reference proteome</keyword>
<organism evidence="1 2">
    <name type="scientific">Kyrpidia tusciae (strain DSM 2912 / NBRC 15312 / T2)</name>
    <name type="common">Bacillus tusciae</name>
    <dbReference type="NCBI Taxonomy" id="562970"/>
    <lineage>
        <taxon>Bacteria</taxon>
        <taxon>Bacillati</taxon>
        <taxon>Bacillota</taxon>
        <taxon>Bacilli</taxon>
        <taxon>Bacillales</taxon>
        <taxon>Alicyclobacillaceae</taxon>
        <taxon>Kyrpidia</taxon>
    </lineage>
</organism>
<dbReference type="eggNOG" id="COG1439">
    <property type="taxonomic scope" value="Bacteria"/>
</dbReference>
<dbReference type="HOGENOM" id="CLU_116293_1_0_9"/>
<evidence type="ECO:0008006" key="3">
    <source>
        <dbReference type="Google" id="ProtNLM"/>
    </source>
</evidence>
<gene>
    <name evidence="1" type="ordered locus">Btus_2239</name>
</gene>
<evidence type="ECO:0000313" key="1">
    <source>
        <dbReference type="EMBL" id="ADG06912.1"/>
    </source>
</evidence>
<sequence length="154" mass="18048">MYYMDTSSLITAWREQYPPDVFPSLWVNLDRLIRETRLVSPIDVFYELEKGGDALFRWVKERRGMFIEPDNEIQNIVRHLVNKFPQIIPQFSHTGVWADPWVVALAKVNGAIVVTEEKQASSNATRIKIPNMCIDLGVEHINFLELIRRESWNF</sequence>
<dbReference type="SUPFAM" id="SSF88723">
    <property type="entry name" value="PIN domain-like"/>
    <property type="match status" value="1"/>
</dbReference>
<dbReference type="STRING" id="562970.Btus_2239"/>